<dbReference type="Gene3D" id="2.80.10.50">
    <property type="match status" value="1"/>
</dbReference>
<feature type="compositionally biased region" description="Basic and acidic residues" evidence="1">
    <location>
        <begin position="124"/>
        <end position="134"/>
    </location>
</feature>
<dbReference type="InterPro" id="IPR000772">
    <property type="entry name" value="Ricin_B_lectin"/>
</dbReference>
<dbReference type="InterPro" id="IPR035992">
    <property type="entry name" value="Ricin_B-like_lectins"/>
</dbReference>
<feature type="region of interest" description="Disordered" evidence="1">
    <location>
        <begin position="63"/>
        <end position="134"/>
    </location>
</feature>
<evidence type="ECO:0000313" key="3">
    <source>
        <dbReference type="EMBL" id="WNG49397.1"/>
    </source>
</evidence>
<gene>
    <name evidence="3" type="ORF">F0U60_38710</name>
</gene>
<dbReference type="Pfam" id="PF20888">
    <property type="entry name" value="SVN"/>
    <property type="match status" value="1"/>
</dbReference>
<dbReference type="SUPFAM" id="SSF50370">
    <property type="entry name" value="Ricin B-like lectins"/>
    <property type="match status" value="1"/>
</dbReference>
<evidence type="ECO:0000313" key="4">
    <source>
        <dbReference type="Proteomes" id="UP001611383"/>
    </source>
</evidence>
<organism evidence="3 4">
    <name type="scientific">Archangium minus</name>
    <dbReference type="NCBI Taxonomy" id="83450"/>
    <lineage>
        <taxon>Bacteria</taxon>
        <taxon>Pseudomonadati</taxon>
        <taxon>Myxococcota</taxon>
        <taxon>Myxococcia</taxon>
        <taxon>Myxococcales</taxon>
        <taxon>Cystobacterineae</taxon>
        <taxon>Archangiaceae</taxon>
        <taxon>Archangium</taxon>
    </lineage>
</organism>
<feature type="domain" description="Ricin B lectin" evidence="2">
    <location>
        <begin position="133"/>
        <end position="273"/>
    </location>
</feature>
<name>A0ABY9X1X3_9BACT</name>
<feature type="region of interest" description="Disordered" evidence="1">
    <location>
        <begin position="1"/>
        <end position="45"/>
    </location>
</feature>
<reference evidence="3 4" key="1">
    <citation type="submission" date="2019-08" db="EMBL/GenBank/DDBJ databases">
        <title>Archangium and Cystobacter genomes.</title>
        <authorList>
            <person name="Chen I.-C.K."/>
            <person name="Wielgoss S."/>
        </authorList>
    </citation>
    <scope>NUCLEOTIDE SEQUENCE [LARGE SCALE GENOMIC DNA]</scope>
    <source>
        <strain evidence="3 4">Cbm 6</strain>
    </source>
</reference>
<keyword evidence="4" id="KW-1185">Reference proteome</keyword>
<dbReference type="CDD" id="cd00161">
    <property type="entry name" value="beta-trefoil_Ricin-like"/>
    <property type="match status" value="1"/>
</dbReference>
<evidence type="ECO:0000259" key="2">
    <source>
        <dbReference type="SMART" id="SM00458"/>
    </source>
</evidence>
<dbReference type="SMART" id="SM00458">
    <property type="entry name" value="RICIN"/>
    <property type="match status" value="1"/>
</dbReference>
<sequence>MRGTEREGAARAALAWKPRTGRSSMQAFRSGSEGGRARENRSSTKGKGWAALALLLLPLTAAAGPGPDYRWDESRNRPGPNRCRDSSQCDGARTCSPSGWCQGEARPTPPPPPPRSDRGPGGQDWDHGRPDRRPTFIRSQLNGLVLDISGNNRASGAEVIAHPAKSRREGIDNQQWELVPTRGGYYIRSRLNGFVLDIWGLNRNAGAPVRMGEINGGANQIWQLVPSHVRGYYFIQSNLNGYVLDIEGARTDGRLIAHPRKSSGTENQLWRLDR</sequence>
<feature type="compositionally biased region" description="Basic and acidic residues" evidence="1">
    <location>
        <begin position="69"/>
        <end position="87"/>
    </location>
</feature>
<dbReference type="Proteomes" id="UP001611383">
    <property type="component" value="Chromosome"/>
</dbReference>
<dbReference type="InterPro" id="IPR049004">
    <property type="entry name" value="SVN-like_dom"/>
</dbReference>
<proteinExistence type="predicted"/>
<protein>
    <submittedName>
        <fullName evidence="3">RICIN domain-containing protein</fullName>
    </submittedName>
</protein>
<dbReference type="PROSITE" id="PS50231">
    <property type="entry name" value="RICIN_B_LECTIN"/>
    <property type="match status" value="1"/>
</dbReference>
<evidence type="ECO:0000256" key="1">
    <source>
        <dbReference type="SAM" id="MobiDB-lite"/>
    </source>
</evidence>
<dbReference type="EMBL" id="CP043494">
    <property type="protein sequence ID" value="WNG49397.1"/>
    <property type="molecule type" value="Genomic_DNA"/>
</dbReference>
<accession>A0ABY9X1X3</accession>
<dbReference type="Pfam" id="PF14200">
    <property type="entry name" value="RicinB_lectin_2"/>
    <property type="match status" value="2"/>
</dbReference>